<dbReference type="InterPro" id="IPR027417">
    <property type="entry name" value="P-loop_NTPase"/>
</dbReference>
<name>A0A7J2TGM1_ARCFL</name>
<dbReference type="GO" id="GO:0006777">
    <property type="term" value="P:Mo-molybdopterin cofactor biosynthetic process"/>
    <property type="evidence" value="ECO:0007669"/>
    <property type="project" value="InterPro"/>
</dbReference>
<feature type="domain" description="Molybdopterin-guanine dinucleotide biosynthesis protein B (MobB)" evidence="1">
    <location>
        <begin position="3"/>
        <end position="109"/>
    </location>
</feature>
<dbReference type="NCBIfam" id="TIGR00176">
    <property type="entry name" value="mobB"/>
    <property type="match status" value="1"/>
</dbReference>
<gene>
    <name evidence="2" type="primary">mobB</name>
    <name evidence="2" type="ORF">ENP88_00820</name>
</gene>
<dbReference type="InterPro" id="IPR052539">
    <property type="entry name" value="MGD_biosynthesis_adapter"/>
</dbReference>
<dbReference type="PANTHER" id="PTHR40072">
    <property type="entry name" value="MOLYBDOPTERIN-GUANINE DINUCLEOTIDE BIOSYNTHESIS ADAPTER PROTEIN-RELATED"/>
    <property type="match status" value="1"/>
</dbReference>
<dbReference type="InterPro" id="IPR004435">
    <property type="entry name" value="MobB_dom"/>
</dbReference>
<dbReference type="EMBL" id="DSLA01000017">
    <property type="protein sequence ID" value="HEH34707.1"/>
    <property type="molecule type" value="Genomic_DNA"/>
</dbReference>
<organism evidence="2">
    <name type="scientific">Archaeoglobus fulgidus</name>
    <dbReference type="NCBI Taxonomy" id="2234"/>
    <lineage>
        <taxon>Archaea</taxon>
        <taxon>Methanobacteriati</taxon>
        <taxon>Methanobacteriota</taxon>
        <taxon>Archaeoglobi</taxon>
        <taxon>Archaeoglobales</taxon>
        <taxon>Archaeoglobaceae</taxon>
        <taxon>Archaeoglobus</taxon>
    </lineage>
</organism>
<proteinExistence type="predicted"/>
<dbReference type="Gene3D" id="3.40.50.300">
    <property type="entry name" value="P-loop containing nucleotide triphosphate hydrolases"/>
    <property type="match status" value="1"/>
</dbReference>
<dbReference type="AlphaFoldDB" id="A0A7J2TGM1"/>
<dbReference type="Pfam" id="PF03205">
    <property type="entry name" value="MobB"/>
    <property type="match status" value="1"/>
</dbReference>
<evidence type="ECO:0000313" key="2">
    <source>
        <dbReference type="EMBL" id="HEH34707.1"/>
    </source>
</evidence>
<sequence>MIVLSIVGSSGSGKTKLIEKLVPELLKLGFKVAVIKHAHKEFDFEEKDSTRIFRSGAEVAVVSNEKFAIIRRGNLKDVLEFFKDYDIVLTEGFSKEGYPKIALDDRKYENVVFRYDGNLDSLINFILSALKAEGKKFI</sequence>
<dbReference type="GO" id="GO:0005525">
    <property type="term" value="F:GTP binding"/>
    <property type="evidence" value="ECO:0007669"/>
    <property type="project" value="InterPro"/>
</dbReference>
<comment type="caution">
    <text evidence="2">The sequence shown here is derived from an EMBL/GenBank/DDBJ whole genome shotgun (WGS) entry which is preliminary data.</text>
</comment>
<protein>
    <submittedName>
        <fullName evidence="2">Molybdopterin-guanine dinucleotide biosynthesis protein B</fullName>
    </submittedName>
</protein>
<accession>A0A7J2TGM1</accession>
<reference evidence="2" key="1">
    <citation type="journal article" date="2020" name="mSystems">
        <title>Genome- and Community-Level Interaction Insights into Carbon Utilization and Element Cycling Functions of Hydrothermarchaeota in Hydrothermal Sediment.</title>
        <authorList>
            <person name="Zhou Z."/>
            <person name="Liu Y."/>
            <person name="Xu W."/>
            <person name="Pan J."/>
            <person name="Luo Z.H."/>
            <person name="Li M."/>
        </authorList>
    </citation>
    <scope>NUCLEOTIDE SEQUENCE [LARGE SCALE GENOMIC DNA]</scope>
    <source>
        <strain evidence="2">SpSt-26</strain>
    </source>
</reference>
<evidence type="ECO:0000259" key="1">
    <source>
        <dbReference type="Pfam" id="PF03205"/>
    </source>
</evidence>
<dbReference type="PANTHER" id="PTHR40072:SF1">
    <property type="entry name" value="MOLYBDOPTERIN-GUANINE DINUCLEOTIDE BIOSYNTHESIS ADAPTER PROTEIN"/>
    <property type="match status" value="1"/>
</dbReference>
<dbReference type="SUPFAM" id="SSF52540">
    <property type="entry name" value="P-loop containing nucleoside triphosphate hydrolases"/>
    <property type="match status" value="1"/>
</dbReference>